<dbReference type="AlphaFoldDB" id="A0ABD3BX54"/>
<dbReference type="EMBL" id="JAVIJP010000063">
    <property type="protein sequence ID" value="KAL3621768.1"/>
    <property type="molecule type" value="Genomic_DNA"/>
</dbReference>
<keyword evidence="4" id="KW-1185">Reference proteome</keyword>
<dbReference type="Pfam" id="PF00044">
    <property type="entry name" value="Gp_dh_N"/>
    <property type="match status" value="1"/>
</dbReference>
<organism evidence="3 4">
    <name type="scientific">Castilleja foliolosa</name>
    <dbReference type="NCBI Taxonomy" id="1961234"/>
    <lineage>
        <taxon>Eukaryota</taxon>
        <taxon>Viridiplantae</taxon>
        <taxon>Streptophyta</taxon>
        <taxon>Embryophyta</taxon>
        <taxon>Tracheophyta</taxon>
        <taxon>Spermatophyta</taxon>
        <taxon>Magnoliopsida</taxon>
        <taxon>eudicotyledons</taxon>
        <taxon>Gunneridae</taxon>
        <taxon>Pentapetalae</taxon>
        <taxon>asterids</taxon>
        <taxon>lamiids</taxon>
        <taxon>Lamiales</taxon>
        <taxon>Orobanchaceae</taxon>
        <taxon>Pedicularideae</taxon>
        <taxon>Castillejinae</taxon>
        <taxon>Castilleja</taxon>
    </lineage>
</organism>
<feature type="domain" description="Glyceraldehyde 3-phosphate dehydrogenase NAD(P) binding" evidence="2">
    <location>
        <begin position="156"/>
        <end position="189"/>
    </location>
</feature>
<dbReference type="SUPFAM" id="SSF51735">
    <property type="entry name" value="NAD(P)-binding Rossmann-fold domains"/>
    <property type="match status" value="1"/>
</dbReference>
<evidence type="ECO:0000259" key="2">
    <source>
        <dbReference type="Pfam" id="PF00044"/>
    </source>
</evidence>
<dbReference type="InterPro" id="IPR036291">
    <property type="entry name" value="NAD(P)-bd_dom_sf"/>
</dbReference>
<evidence type="ECO:0000256" key="1">
    <source>
        <dbReference type="SAM" id="MobiDB-lite"/>
    </source>
</evidence>
<sequence>MKITLEKPGAAETQPFPNPPLPSDLLGNPDFERRTRRRRKKAPGAGVHLKREPGAPSIKRSSRPEPPLLKWKFNDGCGEYKSVEKDKSSGEAGRKCRRRTRSVASARNLPDGIWRLGLPEFDSNASRRVGLQPLLTLDFHRKERREGSRSKVVGKIKIGINGFGRIGRLVTRVALQSDDVEILVVNQLMIHLSPLII</sequence>
<name>A0ABD3BX54_9LAMI</name>
<comment type="caution">
    <text evidence="3">The sequence shown here is derived from an EMBL/GenBank/DDBJ whole genome shotgun (WGS) entry which is preliminary data.</text>
</comment>
<dbReference type="InterPro" id="IPR020828">
    <property type="entry name" value="GlycerAld_3-P_DH_NAD(P)-bd"/>
</dbReference>
<dbReference type="Gene3D" id="3.40.50.720">
    <property type="entry name" value="NAD(P)-binding Rossmann-like Domain"/>
    <property type="match status" value="1"/>
</dbReference>
<evidence type="ECO:0000313" key="3">
    <source>
        <dbReference type="EMBL" id="KAL3621768.1"/>
    </source>
</evidence>
<reference evidence="4" key="1">
    <citation type="journal article" date="2024" name="IScience">
        <title>Strigolactones Initiate the Formation of Haustorium-like Structures in Castilleja.</title>
        <authorList>
            <person name="Buerger M."/>
            <person name="Peterson D."/>
            <person name="Chory J."/>
        </authorList>
    </citation>
    <scope>NUCLEOTIDE SEQUENCE [LARGE SCALE GENOMIC DNA]</scope>
</reference>
<accession>A0ABD3BX54</accession>
<gene>
    <name evidence="3" type="ORF">CASFOL_034428</name>
</gene>
<feature type="region of interest" description="Disordered" evidence="1">
    <location>
        <begin position="1"/>
        <end position="68"/>
    </location>
</feature>
<dbReference type="Proteomes" id="UP001632038">
    <property type="component" value="Unassembled WGS sequence"/>
</dbReference>
<evidence type="ECO:0000313" key="4">
    <source>
        <dbReference type="Proteomes" id="UP001632038"/>
    </source>
</evidence>
<protein>
    <recommendedName>
        <fullName evidence="2">Glyceraldehyde 3-phosphate dehydrogenase NAD(P) binding domain-containing protein</fullName>
    </recommendedName>
</protein>
<proteinExistence type="predicted"/>